<evidence type="ECO:0000313" key="4">
    <source>
        <dbReference type="EMBL" id="CAF4179272.1"/>
    </source>
</evidence>
<name>A0A8S2F780_9BILA</name>
<dbReference type="AlphaFoldDB" id="A0A8S2F780"/>
<keyword evidence="1" id="KW-0175">Coiled coil</keyword>
<dbReference type="Proteomes" id="UP000682733">
    <property type="component" value="Unassembled WGS sequence"/>
</dbReference>
<feature type="coiled-coil region" evidence="1">
    <location>
        <begin position="565"/>
        <end position="599"/>
    </location>
</feature>
<feature type="region of interest" description="Disordered" evidence="2">
    <location>
        <begin position="650"/>
        <end position="672"/>
    </location>
</feature>
<evidence type="ECO:0000256" key="1">
    <source>
        <dbReference type="SAM" id="Coils"/>
    </source>
</evidence>
<dbReference type="Proteomes" id="UP000677228">
    <property type="component" value="Unassembled WGS sequence"/>
</dbReference>
<feature type="region of interest" description="Disordered" evidence="2">
    <location>
        <begin position="691"/>
        <end position="711"/>
    </location>
</feature>
<feature type="compositionally biased region" description="Low complexity" evidence="2">
    <location>
        <begin position="130"/>
        <end position="146"/>
    </location>
</feature>
<comment type="caution">
    <text evidence="3">The sequence shown here is derived from an EMBL/GenBank/DDBJ whole genome shotgun (WGS) entry which is preliminary data.</text>
</comment>
<organism evidence="3 5">
    <name type="scientific">Didymodactylos carnosus</name>
    <dbReference type="NCBI Taxonomy" id="1234261"/>
    <lineage>
        <taxon>Eukaryota</taxon>
        <taxon>Metazoa</taxon>
        <taxon>Spiralia</taxon>
        <taxon>Gnathifera</taxon>
        <taxon>Rotifera</taxon>
        <taxon>Eurotatoria</taxon>
        <taxon>Bdelloidea</taxon>
        <taxon>Philodinida</taxon>
        <taxon>Philodinidae</taxon>
        <taxon>Didymodactylos</taxon>
    </lineage>
</organism>
<feature type="region of interest" description="Disordered" evidence="2">
    <location>
        <begin position="97"/>
        <end position="162"/>
    </location>
</feature>
<evidence type="ECO:0000313" key="5">
    <source>
        <dbReference type="Proteomes" id="UP000677228"/>
    </source>
</evidence>
<feature type="non-terminal residue" evidence="3">
    <location>
        <position position="1"/>
    </location>
</feature>
<feature type="coiled-coil region" evidence="1">
    <location>
        <begin position="187"/>
        <end position="270"/>
    </location>
</feature>
<dbReference type="EMBL" id="CAJNOK010023951">
    <property type="protein sequence ID" value="CAF1370080.1"/>
    <property type="molecule type" value="Genomic_DNA"/>
</dbReference>
<dbReference type="EMBL" id="CAJOBA010045617">
    <property type="protein sequence ID" value="CAF4179272.1"/>
    <property type="molecule type" value="Genomic_DNA"/>
</dbReference>
<accession>A0A8S2F780</accession>
<evidence type="ECO:0000256" key="2">
    <source>
        <dbReference type="SAM" id="MobiDB-lite"/>
    </source>
</evidence>
<dbReference type="SUPFAM" id="SSF57997">
    <property type="entry name" value="Tropomyosin"/>
    <property type="match status" value="1"/>
</dbReference>
<protein>
    <recommendedName>
        <fullName evidence="6">Rootletin</fullName>
    </recommendedName>
</protein>
<feature type="coiled-coil region" evidence="1">
    <location>
        <begin position="313"/>
        <end position="541"/>
    </location>
</feature>
<feature type="compositionally biased region" description="Low complexity" evidence="2">
    <location>
        <begin position="691"/>
        <end position="700"/>
    </location>
</feature>
<reference evidence="3" key="1">
    <citation type="submission" date="2021-02" db="EMBL/GenBank/DDBJ databases">
        <authorList>
            <person name="Nowell W R."/>
        </authorList>
    </citation>
    <scope>NUCLEOTIDE SEQUENCE</scope>
</reference>
<evidence type="ECO:0008006" key="6">
    <source>
        <dbReference type="Google" id="ProtNLM"/>
    </source>
</evidence>
<proteinExistence type="predicted"/>
<sequence length="711" mass="82293">LANIQRHYAEFEDEQRLRERDYKLAIEDARRLERKSVDERRNVELALEGANQMLSELRIALSGAEGRASALETQVEGGKRDAEYKLGSIVSSLRRTVGYGPRGGLSRSPSPNARRRPISPTKGFDTTENRSSPLLRRTSRSPQRSTSGERARSPGSTYIDVADVDPESIRTVLRDFVQNFLTTERERDEAIAEATQLRRTTKELEDNFQRTEQRFSQLQKTLTSFEEDKKGTDTRLQSAQNALLLQEDTIRRSERERKTLLDRITNMERQLIANDNEKTQIIEKIGLSKSNEIRLSDEKKVMKRSWDESEARLTELEMHRRALEGEIQRLTMILNDKETEVQVHQERCETLIKQIQDREEKCQSLQLSVDRLSTSLSDMKKQNHELLERVHHLQNELTDSEMRRHELENQLRNANTFLVQRQESEQEANQKISTLTADKQALQEKNALLQRQMGNLDLEKRETERTKLRLEKDKNVLKKTLDKVERERVVTEDIVRSADRSQFDRQFQRIEEENQTLQRQVQELQAQLNESEQRHAQRLIDFTTRNRRETEAETERIRTSQTAAERALEAREKAHRARVKGLEEQITTLKEQLGQEIRKRQTFLNRSITSGEEISALRSMVNDSLSFVSRDPKGLDPILLDYETKRLADSSGYLNEPPQRHLSPTRRTLSPPIGMRSIRTAAAIAAASAGGIPISSPSSTKQLRSSRTRLM</sequence>
<dbReference type="Gene3D" id="1.20.5.170">
    <property type="match status" value="1"/>
</dbReference>
<evidence type="ECO:0000313" key="3">
    <source>
        <dbReference type="EMBL" id="CAF1370080.1"/>
    </source>
</evidence>
<gene>
    <name evidence="3" type="ORF">OVA965_LOCUS31633</name>
    <name evidence="4" type="ORF">TMI583_LOCUS32466</name>
</gene>